<evidence type="ECO:0000313" key="1">
    <source>
        <dbReference type="EMBL" id="XBH01615.1"/>
    </source>
</evidence>
<name>A0AAU7C905_9BACT</name>
<dbReference type="SUPFAM" id="SSF53335">
    <property type="entry name" value="S-adenosyl-L-methionine-dependent methyltransferases"/>
    <property type="match status" value="1"/>
</dbReference>
<keyword evidence="1" id="KW-0489">Methyltransferase</keyword>
<reference evidence="1" key="1">
    <citation type="submission" date="2024-05" db="EMBL/GenBank/DDBJ databases">
        <title>Planctomycetes of the genus Singulisphaera possess chitinolytic capabilities.</title>
        <authorList>
            <person name="Ivanova A."/>
        </authorList>
    </citation>
    <scope>NUCLEOTIDE SEQUENCE</scope>
    <source>
        <strain evidence="1">Ch08T</strain>
    </source>
</reference>
<accession>A0AAU7C905</accession>
<dbReference type="InterPro" id="IPR029063">
    <property type="entry name" value="SAM-dependent_MTases_sf"/>
</dbReference>
<protein>
    <submittedName>
        <fullName evidence="1">Class I SAM-dependent methyltransferase</fullName>
    </submittedName>
</protein>
<keyword evidence="1" id="KW-0808">Transferase</keyword>
<dbReference type="Pfam" id="PF13489">
    <property type="entry name" value="Methyltransf_23"/>
    <property type="match status" value="1"/>
</dbReference>
<sequence>MIGPLRAAFHRRLRRRAGHLAARIAPHLSTGATVLDIGSGTGHNAEALRTRGARTCAEADVVDFHVVGGGPVLFDGTRLPFADRVFDACLLAFVLSYTDDPAALLREAGRVASRRVLVLQSSPRGRSGRIALRLRSWIQGRVAFRLCATLRLIPPAPTPLHPRRLLSRERVGDLADEAGLKLARVVPEPGLLGLVSRDLFVLEGPLQGPGLASSTPPAETQRP</sequence>
<dbReference type="GO" id="GO:0032259">
    <property type="term" value="P:methylation"/>
    <property type="evidence" value="ECO:0007669"/>
    <property type="project" value="UniProtKB-KW"/>
</dbReference>
<dbReference type="RefSeq" id="WP_406694357.1">
    <property type="nucleotide sequence ID" value="NZ_CP155447.1"/>
</dbReference>
<dbReference type="Gene3D" id="3.40.50.150">
    <property type="entry name" value="Vaccinia Virus protein VP39"/>
    <property type="match status" value="1"/>
</dbReference>
<proteinExistence type="predicted"/>
<gene>
    <name evidence="1" type="ORF">V5E97_25105</name>
</gene>
<organism evidence="1">
    <name type="scientific">Singulisphaera sp. Ch08</name>
    <dbReference type="NCBI Taxonomy" id="3120278"/>
    <lineage>
        <taxon>Bacteria</taxon>
        <taxon>Pseudomonadati</taxon>
        <taxon>Planctomycetota</taxon>
        <taxon>Planctomycetia</taxon>
        <taxon>Isosphaerales</taxon>
        <taxon>Isosphaeraceae</taxon>
        <taxon>Singulisphaera</taxon>
    </lineage>
</organism>
<dbReference type="EMBL" id="CP155447">
    <property type="protein sequence ID" value="XBH01615.1"/>
    <property type="molecule type" value="Genomic_DNA"/>
</dbReference>
<dbReference type="GO" id="GO:0008168">
    <property type="term" value="F:methyltransferase activity"/>
    <property type="evidence" value="ECO:0007669"/>
    <property type="project" value="UniProtKB-KW"/>
</dbReference>
<dbReference type="AlphaFoldDB" id="A0AAU7C905"/>